<reference evidence="1" key="2">
    <citation type="submission" date="2011-02" db="EMBL/GenBank/DDBJ databases">
        <authorList>
            <person name="MacLean D."/>
        </authorList>
    </citation>
    <scope>NUCLEOTIDE SEQUENCE</scope>
</reference>
<dbReference type="AlphaFoldDB" id="F0WUJ0"/>
<organism evidence="1">
    <name type="scientific">Albugo laibachii Nc14</name>
    <dbReference type="NCBI Taxonomy" id="890382"/>
    <lineage>
        <taxon>Eukaryota</taxon>
        <taxon>Sar</taxon>
        <taxon>Stramenopiles</taxon>
        <taxon>Oomycota</taxon>
        <taxon>Peronosporomycetes</taxon>
        <taxon>Albuginales</taxon>
        <taxon>Albuginaceae</taxon>
        <taxon>Albugo</taxon>
    </lineage>
</organism>
<gene>
    <name evidence="1" type="primary">AlNc14C273G10001</name>
    <name evidence="1" type="ORF">ALNC14_112150</name>
</gene>
<accession>F0WUJ0</accession>
<sequence length="140" mass="16011">MKTIEGFPINDQKVESVYQVEFAIRIIEVEELKQLNQLRSSQNHDPYHNQLDIDAHASYLRSDLSAANSASLQLSILTSPDDTPMPPICNFNILVPLTYLEIRFAIFQSCIRALGFILPRSGILWVHMTCDKQVWSLAHR</sequence>
<reference evidence="1" key="1">
    <citation type="journal article" date="2011" name="PLoS Biol.">
        <title>Gene gain and loss during evolution of obligate parasitism in the white rust pathogen of Arabidopsis thaliana.</title>
        <authorList>
            <person name="Kemen E."/>
            <person name="Gardiner A."/>
            <person name="Schultz-Larsen T."/>
            <person name="Kemen A.C."/>
            <person name="Balmuth A.L."/>
            <person name="Robert-Seilaniantz A."/>
            <person name="Bailey K."/>
            <person name="Holub E."/>
            <person name="Studholme D.J."/>
            <person name="Maclean D."/>
            <person name="Jones J.D."/>
        </authorList>
    </citation>
    <scope>NUCLEOTIDE SEQUENCE</scope>
</reference>
<protein>
    <submittedName>
        <fullName evidence="1">AlNc14C273G10001 protein</fullName>
    </submittedName>
</protein>
<name>F0WUJ0_9STRA</name>
<proteinExistence type="predicted"/>
<dbReference type="EMBL" id="FR824318">
    <property type="protein sequence ID" value="CCA25071.1"/>
    <property type="molecule type" value="Genomic_DNA"/>
</dbReference>
<evidence type="ECO:0000313" key="1">
    <source>
        <dbReference type="EMBL" id="CCA25071.1"/>
    </source>
</evidence>
<dbReference type="HOGENOM" id="CLU_1838869_0_0_1"/>